<keyword evidence="1" id="KW-1133">Transmembrane helix</keyword>
<gene>
    <name evidence="2" type="ORF">SAMN05421831_10863</name>
</gene>
<evidence type="ECO:0000313" key="2">
    <source>
        <dbReference type="EMBL" id="SEI71464.1"/>
    </source>
</evidence>
<evidence type="ECO:0000256" key="1">
    <source>
        <dbReference type="SAM" id="Phobius"/>
    </source>
</evidence>
<dbReference type="InterPro" id="IPR021830">
    <property type="entry name" value="DUF3422"/>
</dbReference>
<dbReference type="RefSeq" id="WP_093310167.1">
    <property type="nucleotide sequence ID" value="NZ_FNYH01000008.1"/>
</dbReference>
<dbReference type="EMBL" id="FNYH01000008">
    <property type="protein sequence ID" value="SEI71464.1"/>
    <property type="molecule type" value="Genomic_DNA"/>
</dbReference>
<proteinExistence type="predicted"/>
<dbReference type="OrthoDB" id="9767470at2"/>
<protein>
    <submittedName>
        <fullName evidence="2">Uncharacterized membrane-anchored protein</fullName>
    </submittedName>
</protein>
<accession>A0A1H6T030</accession>
<keyword evidence="1" id="KW-0812">Transmembrane</keyword>
<reference evidence="3" key="1">
    <citation type="submission" date="2016-10" db="EMBL/GenBank/DDBJ databases">
        <authorList>
            <person name="Varghese N."/>
            <person name="Submissions S."/>
        </authorList>
    </citation>
    <scope>NUCLEOTIDE SEQUENCE [LARGE SCALE GENOMIC DNA]</scope>
    <source>
        <strain evidence="3">DSM 7165</strain>
    </source>
</reference>
<dbReference type="AlphaFoldDB" id="A0A1H6T030"/>
<evidence type="ECO:0000313" key="3">
    <source>
        <dbReference type="Proteomes" id="UP000242999"/>
    </source>
</evidence>
<organism evidence="2 3">
    <name type="scientific">Allopseudospirillum japonicum</name>
    <dbReference type="NCBI Taxonomy" id="64971"/>
    <lineage>
        <taxon>Bacteria</taxon>
        <taxon>Pseudomonadati</taxon>
        <taxon>Pseudomonadota</taxon>
        <taxon>Gammaproteobacteria</taxon>
        <taxon>Oceanospirillales</taxon>
        <taxon>Oceanospirillaceae</taxon>
        <taxon>Allopseudospirillum</taxon>
    </lineage>
</organism>
<dbReference type="Proteomes" id="UP000242999">
    <property type="component" value="Unassembled WGS sequence"/>
</dbReference>
<keyword evidence="1" id="KW-0472">Membrane</keyword>
<name>A0A1H6T030_9GAMM</name>
<sequence>MSSIETLPRQHPLRDSLYAELHARPYPVLQAPMQVVHLGILLTTDEKDAEWQHLQQLCRDYGVNPPSDGATSYQQSFAEFELRWERHLEFVTYTFYRPSTQAHLPFKYSPLDFLAPAWLAKLPGQMVVALKLEVHAKNQPWDRQDLSICFEGQRLISAQLMEGQATLWSAFRLQGDNFERILLYIDKLNPNQTGRLVQRVLELETYRLMALLGLNPARTLAPELARMDADLAKMIAQIPILENLDQERELLQSLSQLAAQVEAHRGETNSRFRATQAYYHLVLQRLKELREANTGQRIHLGTFIERRLTPAYHTCTSVTQGLEDLARRIERASDLLRTRVDLTIEAQNQHLLASMNRRSRLQLRLQETVEGLSIAAISYYGVSLFKLILDAGYAAGLPINKELITGISVPIILVGVWWITHRIKHFIMRASQDTPAP</sequence>
<dbReference type="STRING" id="64971.SAMN05421831_10863"/>
<keyword evidence="3" id="KW-1185">Reference proteome</keyword>
<dbReference type="Pfam" id="PF11902">
    <property type="entry name" value="DUF3422"/>
    <property type="match status" value="1"/>
</dbReference>
<feature type="transmembrane region" description="Helical" evidence="1">
    <location>
        <begin position="403"/>
        <end position="420"/>
    </location>
</feature>